<reference evidence="3 5" key="2">
    <citation type="submission" date="2018-03" db="EMBL/GenBank/DDBJ databases">
        <title>Genomic Encyclopedia of Archaeal and Bacterial Type Strains, Phase II (KMG-II): from individual species to whole genera.</title>
        <authorList>
            <person name="Goeker M."/>
        </authorList>
    </citation>
    <scope>NUCLEOTIDE SEQUENCE [LARGE SCALE GENOMIC DNA]</scope>
    <source>
        <strain evidence="3 5">DSM 22727</strain>
    </source>
</reference>
<dbReference type="Proteomes" id="UP000028531">
    <property type="component" value="Unassembled WGS sequence"/>
</dbReference>
<proteinExistence type="predicted"/>
<keyword evidence="1" id="KW-0812">Transmembrane</keyword>
<accession>A0A084JZS9</accession>
<keyword evidence="5" id="KW-1185">Reference proteome</keyword>
<keyword evidence="1" id="KW-0472">Membrane</keyword>
<dbReference type="Proteomes" id="UP000239997">
    <property type="component" value="Unassembled WGS sequence"/>
</dbReference>
<feature type="transmembrane region" description="Helical" evidence="1">
    <location>
        <begin position="132"/>
        <end position="159"/>
    </location>
</feature>
<evidence type="ECO:0000313" key="2">
    <source>
        <dbReference type="EMBL" id="KEZ94463.1"/>
    </source>
</evidence>
<dbReference type="AlphaFoldDB" id="A0A084JZS9"/>
<gene>
    <name evidence="2" type="ORF">IL45_00860</name>
    <name evidence="3" type="ORF">LY02_01745</name>
</gene>
<evidence type="ECO:0000313" key="4">
    <source>
        <dbReference type="Proteomes" id="UP000028531"/>
    </source>
</evidence>
<protein>
    <submittedName>
        <fullName evidence="2">Uncharacterized protein</fullName>
    </submittedName>
</protein>
<dbReference type="EMBL" id="PVNA01000003">
    <property type="protein sequence ID" value="PRX13502.1"/>
    <property type="molecule type" value="Genomic_DNA"/>
</dbReference>
<name>A0A084JZS9_NONUL</name>
<feature type="transmembrane region" description="Helical" evidence="1">
    <location>
        <begin position="235"/>
        <end position="254"/>
    </location>
</feature>
<feature type="transmembrane region" description="Helical" evidence="1">
    <location>
        <begin position="54"/>
        <end position="80"/>
    </location>
</feature>
<dbReference type="RefSeq" id="WP_036579135.1">
    <property type="nucleotide sequence ID" value="NZ_JPJI01000005.1"/>
</dbReference>
<feature type="transmembrane region" description="Helical" evidence="1">
    <location>
        <begin position="12"/>
        <end position="34"/>
    </location>
</feature>
<dbReference type="OrthoDB" id="1491387at2"/>
<feature type="transmembrane region" description="Helical" evidence="1">
    <location>
        <begin position="171"/>
        <end position="193"/>
    </location>
</feature>
<comment type="caution">
    <text evidence="2">The sequence shown here is derived from an EMBL/GenBank/DDBJ whole genome shotgun (WGS) entry which is preliminary data.</text>
</comment>
<sequence>MKKNHLKTSYKNYAPVSWQLEFLIAGGIIFSLYTSTDYFKHLFLLKYPISNFDYAQVLLFFGTYVLTRVLLIGFGLNLVLRTVWLAYFAISYWHPDDVNYDKLKLNFYQKKNHKEQANAKARLLNLDKWANLSFSITIIFTFIVFSSIIVLLSIQFILAELFGAYWLINNAVFNYTSAIFVLLLQLGLFDFLLRKKHQRGTFFKIGDMLYKIYYYGSGLFFYRRELLVLRTNGRTWLLLTFGSGYLLLALFISINQIGEFYQAGTFNVNLFDDRETFDSSQNYIVDYKMYEDQLAPNEVFFNGGIQSQYVKDNYLKVFIVHHRKYDWYLKYVQDSLKLNTYQQPKSNSLRRQYVQERGILDQVALNRLIKVEIDDKLYTDINWDRYQHYKTKEEGYLAYIKVDTLDPGRHVIRTYTRNRFTGKVRPSYCFVVPFYLD</sequence>
<keyword evidence="1" id="KW-1133">Transmembrane helix</keyword>
<evidence type="ECO:0000313" key="3">
    <source>
        <dbReference type="EMBL" id="PRX13502.1"/>
    </source>
</evidence>
<evidence type="ECO:0000313" key="5">
    <source>
        <dbReference type="Proteomes" id="UP000239997"/>
    </source>
</evidence>
<organism evidence="2 4">
    <name type="scientific">Nonlabens ulvanivorans</name>
    <name type="common">Persicivirga ulvanivorans</name>
    <dbReference type="NCBI Taxonomy" id="906888"/>
    <lineage>
        <taxon>Bacteria</taxon>
        <taxon>Pseudomonadati</taxon>
        <taxon>Bacteroidota</taxon>
        <taxon>Flavobacteriia</taxon>
        <taxon>Flavobacteriales</taxon>
        <taxon>Flavobacteriaceae</taxon>
        <taxon>Nonlabens</taxon>
    </lineage>
</organism>
<reference evidence="2 4" key="1">
    <citation type="submission" date="2014-07" db="EMBL/GenBank/DDBJ databases">
        <title>Draft genome sequence of Nonlabens ulvanivorans, an ulvan degrading bacterium.</title>
        <authorList>
            <person name="Kopel M."/>
            <person name="Helbert W."/>
            <person name="Henrissat B."/>
            <person name="Doniger T."/>
            <person name="Banin E."/>
        </authorList>
    </citation>
    <scope>NUCLEOTIDE SEQUENCE [LARGE SCALE GENOMIC DNA]</scope>
    <source>
        <strain evidence="2 4">PLR</strain>
    </source>
</reference>
<evidence type="ECO:0000256" key="1">
    <source>
        <dbReference type="SAM" id="Phobius"/>
    </source>
</evidence>
<dbReference type="EMBL" id="JPJI01000005">
    <property type="protein sequence ID" value="KEZ94463.1"/>
    <property type="molecule type" value="Genomic_DNA"/>
</dbReference>